<protein>
    <submittedName>
        <fullName evidence="3">Glycosyltransferase family 4 protein</fullName>
    </submittedName>
</protein>
<evidence type="ECO:0000259" key="2">
    <source>
        <dbReference type="Pfam" id="PF00534"/>
    </source>
</evidence>
<evidence type="ECO:0000313" key="4">
    <source>
        <dbReference type="Proteomes" id="UP000708576"/>
    </source>
</evidence>
<proteinExistence type="predicted"/>
<dbReference type="SUPFAM" id="SSF53756">
    <property type="entry name" value="UDP-Glycosyltransferase/glycogen phosphorylase"/>
    <property type="match status" value="1"/>
</dbReference>
<dbReference type="EMBL" id="JAGUCO010000008">
    <property type="protein sequence ID" value="MBS2099166.1"/>
    <property type="molecule type" value="Genomic_DNA"/>
</dbReference>
<keyword evidence="1" id="KW-0808">Transferase</keyword>
<evidence type="ECO:0000256" key="1">
    <source>
        <dbReference type="ARBA" id="ARBA00022679"/>
    </source>
</evidence>
<dbReference type="Proteomes" id="UP000708576">
    <property type="component" value="Unassembled WGS sequence"/>
</dbReference>
<dbReference type="PANTHER" id="PTHR46401">
    <property type="entry name" value="GLYCOSYLTRANSFERASE WBBK-RELATED"/>
    <property type="match status" value="1"/>
</dbReference>
<accession>A0ABS5JXJ2</accession>
<reference evidence="3 4" key="1">
    <citation type="journal article" date="2015" name="Int. J. Syst. Evol. Microbiol.">
        <title>Carboxylicivirga linearis sp. nov., isolated from a sea cucumber culture pond.</title>
        <authorList>
            <person name="Wang F.Q."/>
            <person name="Zhou Y.X."/>
            <person name="Lin X.Z."/>
            <person name="Chen G.J."/>
            <person name="Du Z.J."/>
        </authorList>
    </citation>
    <scope>NUCLEOTIDE SEQUENCE [LARGE SCALE GENOMIC DNA]</scope>
    <source>
        <strain evidence="3 4">FB218</strain>
    </source>
</reference>
<dbReference type="PANTHER" id="PTHR46401:SF2">
    <property type="entry name" value="GLYCOSYLTRANSFERASE WBBK-RELATED"/>
    <property type="match status" value="1"/>
</dbReference>
<sequence length="422" mass="47688">MKVLFIIPGAGDQFYCGNCFRDNLYASALREAGHEVIISPLYLPIKHESFQINSPLFFPATTYYMAHKFFKKGNMPKWIEKLTGSEMMLNVAASKSGTTSPKGLEAMTLSMINGEDATFHAEINKLTEWIKNQEKPDIIHISSSLLIGIAKHLHNHLQIPIVCSLQDEEVWIDNMDETYAKIAWQQISENTRFVNKLITTSAYYKTIAHQKIGTDHNIEVVYPGFDQNKYEKAIPPNDPVIGFFYRMNEINGLHILVDAFIKLKEQNSIPNLKLKMGGGYNDQDRHFIRSLKNQLAPYINDVEFCENYSLDEHKGFYESISIISVPITFDEGIGLYLCEAFSAGVPVVEPSTGSFPEVVDNAGVLYQPNTADALAEAISKALSDKEYYNQLRDNAKKLASTRYNSTVMAGKLLEVYNQCYNQ</sequence>
<dbReference type="RefSeq" id="WP_212216409.1">
    <property type="nucleotide sequence ID" value="NZ_JAGUCO010000008.1"/>
</dbReference>
<feature type="domain" description="Glycosyl transferase family 1" evidence="2">
    <location>
        <begin position="227"/>
        <end position="397"/>
    </location>
</feature>
<comment type="caution">
    <text evidence="3">The sequence shown here is derived from an EMBL/GenBank/DDBJ whole genome shotgun (WGS) entry which is preliminary data.</text>
</comment>
<dbReference type="CDD" id="cd03801">
    <property type="entry name" value="GT4_PimA-like"/>
    <property type="match status" value="1"/>
</dbReference>
<evidence type="ECO:0000313" key="3">
    <source>
        <dbReference type="EMBL" id="MBS2099166.1"/>
    </source>
</evidence>
<gene>
    <name evidence="3" type="ORF">KEM10_12815</name>
</gene>
<dbReference type="InterPro" id="IPR001296">
    <property type="entry name" value="Glyco_trans_1"/>
</dbReference>
<name>A0ABS5JXJ2_9BACT</name>
<dbReference type="Pfam" id="PF00534">
    <property type="entry name" value="Glycos_transf_1"/>
    <property type="match status" value="1"/>
</dbReference>
<organism evidence="3 4">
    <name type="scientific">Carboxylicivirga linearis</name>
    <dbReference type="NCBI Taxonomy" id="1628157"/>
    <lineage>
        <taxon>Bacteria</taxon>
        <taxon>Pseudomonadati</taxon>
        <taxon>Bacteroidota</taxon>
        <taxon>Bacteroidia</taxon>
        <taxon>Marinilabiliales</taxon>
        <taxon>Marinilabiliaceae</taxon>
        <taxon>Carboxylicivirga</taxon>
    </lineage>
</organism>
<dbReference type="Gene3D" id="3.40.50.2000">
    <property type="entry name" value="Glycogen Phosphorylase B"/>
    <property type="match status" value="2"/>
</dbReference>
<keyword evidence="4" id="KW-1185">Reference proteome</keyword>